<dbReference type="GO" id="GO:0005829">
    <property type="term" value="C:cytosol"/>
    <property type="evidence" value="ECO:0007669"/>
    <property type="project" value="UniProtKB-SubCell"/>
</dbReference>
<dbReference type="OrthoDB" id="269919at2759"/>
<evidence type="ECO:0000313" key="11">
    <source>
        <dbReference type="Proteomes" id="UP000008068"/>
    </source>
</evidence>
<organism evidence="11">
    <name type="scientific">Caenorhabditis brenneri</name>
    <name type="common">Nematode worm</name>
    <dbReference type="NCBI Taxonomy" id="135651"/>
    <lineage>
        <taxon>Eukaryota</taxon>
        <taxon>Metazoa</taxon>
        <taxon>Ecdysozoa</taxon>
        <taxon>Nematoda</taxon>
        <taxon>Chromadorea</taxon>
        <taxon>Rhabditida</taxon>
        <taxon>Rhabditina</taxon>
        <taxon>Rhabditomorpha</taxon>
        <taxon>Rhabditoidea</taxon>
        <taxon>Rhabditidae</taxon>
        <taxon>Peloderinae</taxon>
        <taxon>Caenorhabditis</taxon>
    </lineage>
</organism>
<gene>
    <name evidence="10" type="ORF">CAEBREN_13596</name>
</gene>
<reference evidence="11" key="1">
    <citation type="submission" date="2011-07" db="EMBL/GenBank/DDBJ databases">
        <authorList>
            <consortium name="Caenorhabditis brenneri Sequencing and Analysis Consortium"/>
            <person name="Wilson R.K."/>
        </authorList>
    </citation>
    <scope>NUCLEOTIDE SEQUENCE [LARGE SCALE GENOMIC DNA]</scope>
    <source>
        <strain evidence="11">PB2801</strain>
    </source>
</reference>
<dbReference type="GO" id="GO:0005851">
    <property type="term" value="C:eukaryotic translation initiation factor 2B complex"/>
    <property type="evidence" value="ECO:0007669"/>
    <property type="project" value="TreeGrafter"/>
</dbReference>
<dbReference type="Proteomes" id="UP000008068">
    <property type="component" value="Unassembled WGS sequence"/>
</dbReference>
<dbReference type="HOGENOM" id="CLU_016218_4_0_1"/>
<dbReference type="PANTHER" id="PTHR45859">
    <property type="entry name" value="TRANSLATION INITIATION FACTOR EIF-2B SUBUNIT BETA"/>
    <property type="match status" value="1"/>
</dbReference>
<dbReference type="GO" id="GO:0003743">
    <property type="term" value="F:translation initiation factor activity"/>
    <property type="evidence" value="ECO:0007669"/>
    <property type="project" value="UniProtKB-KW"/>
</dbReference>
<evidence type="ECO:0000256" key="6">
    <source>
        <dbReference type="ARBA" id="ARBA00044122"/>
    </source>
</evidence>
<keyword evidence="11" id="KW-1185">Reference proteome</keyword>
<comment type="subcellular location">
    <subcellularLocation>
        <location evidence="1">Cytoplasm</location>
        <location evidence="1">Cytosol</location>
    </subcellularLocation>
</comment>
<sequence length="341" mass="38389">MNSKLEVEELKKNFLFSYRKKFPRESSSAIAKSTVTLLRKILARESPKTLNDLQVSLNGHCRRLYGAQQSELIFINVGLMISKLARDELVQKNGAPDDKDMYVLWREEDAANENQKKMELADVKRELQVSIKELASEIDAVREGVAAQSMELLFNNDVVMVYSLGSSKTLQAFFQHSLDAGRRHKVIEIADDDEELEKGPKFGRQIQLYEAASEMEKASKLVLVAAIYFPDGTCIVPAGGEQLALLAKRRQIPVYVLAPFYKLCPINMANPAMLHTCRGVPLPFNLSTSTGLVDCSEPAFDRLASDLVTYYVNSSSYLIPSHINTYKSDYYNCHDIAEYPQ</sequence>
<dbReference type="Pfam" id="PF01008">
    <property type="entry name" value="IF-2B"/>
    <property type="match status" value="2"/>
</dbReference>
<proteinExistence type="inferred from homology"/>
<evidence type="ECO:0000256" key="1">
    <source>
        <dbReference type="ARBA" id="ARBA00004514"/>
    </source>
</evidence>
<dbReference type="GO" id="GO:0005085">
    <property type="term" value="F:guanyl-nucleotide exchange factor activity"/>
    <property type="evidence" value="ECO:0007669"/>
    <property type="project" value="TreeGrafter"/>
</dbReference>
<evidence type="ECO:0000256" key="7">
    <source>
        <dbReference type="ARBA" id="ARBA00044228"/>
    </source>
</evidence>
<keyword evidence="4" id="KW-0396">Initiation factor</keyword>
<dbReference type="eggNOG" id="KOG1465">
    <property type="taxonomic scope" value="Eukaryota"/>
</dbReference>
<dbReference type="InParanoid" id="G0MQN9"/>
<comment type="similarity">
    <text evidence="2 9">Belongs to the eIF-2B alpha/beta/delta subunits family.</text>
</comment>
<dbReference type="STRING" id="135651.G0MQN9"/>
<comment type="subunit">
    <text evidence="8">Component of the translation initiation factor 2B (eIF2B) complex which is a heterodecamer of two sets of five different subunits: alpha, beta, gamma, delta and epsilon. Subunits alpha, beta and delta comprise a regulatory subcomplex and subunits epsilon and gamma comprise a catalytic subcomplex. Within the complex, the hexameric regulatory complex resides at the center, with the two heterodimeric catalytic subcomplexes bound on opposite sides.</text>
</comment>
<evidence type="ECO:0000256" key="4">
    <source>
        <dbReference type="ARBA" id="ARBA00022540"/>
    </source>
</evidence>
<evidence type="ECO:0000256" key="3">
    <source>
        <dbReference type="ARBA" id="ARBA00022490"/>
    </source>
</evidence>
<protein>
    <recommendedName>
        <fullName evidence="6">Translation initiation factor eIF2B subunit beta</fullName>
    </recommendedName>
    <alternativeName>
        <fullName evidence="7">eIF2B GDP-GTP exchange factor subunit beta</fullName>
    </alternativeName>
</protein>
<dbReference type="InterPro" id="IPR037171">
    <property type="entry name" value="NagB/RpiA_transferase-like"/>
</dbReference>
<dbReference type="InterPro" id="IPR051855">
    <property type="entry name" value="eIF2B_beta_subunit"/>
</dbReference>
<dbReference type="EMBL" id="GL379807">
    <property type="protein sequence ID" value="EGT41466.1"/>
    <property type="molecule type" value="Genomic_DNA"/>
</dbReference>
<accession>G0MQN9</accession>
<name>G0MQN9_CAEBE</name>
<evidence type="ECO:0000256" key="2">
    <source>
        <dbReference type="ARBA" id="ARBA00007251"/>
    </source>
</evidence>
<keyword evidence="3" id="KW-0963">Cytoplasm</keyword>
<evidence type="ECO:0000256" key="9">
    <source>
        <dbReference type="RuleBase" id="RU003814"/>
    </source>
</evidence>
<dbReference type="AlphaFoldDB" id="G0MQN9"/>
<evidence type="ECO:0000256" key="5">
    <source>
        <dbReference type="ARBA" id="ARBA00022917"/>
    </source>
</evidence>
<dbReference type="SUPFAM" id="SSF100950">
    <property type="entry name" value="NagB/RpiA/CoA transferase-like"/>
    <property type="match status" value="1"/>
</dbReference>
<dbReference type="PANTHER" id="PTHR45859:SF1">
    <property type="entry name" value="TRANSLATION INITIATION FACTOR EIF-2B SUBUNIT BETA"/>
    <property type="match status" value="1"/>
</dbReference>
<dbReference type="Gene3D" id="3.40.50.10470">
    <property type="entry name" value="Translation initiation factor eif-2b, domain 2"/>
    <property type="match status" value="1"/>
</dbReference>
<keyword evidence="5" id="KW-0648">Protein biosynthesis</keyword>
<dbReference type="InterPro" id="IPR042529">
    <property type="entry name" value="IF_2B-like_C"/>
</dbReference>
<dbReference type="InterPro" id="IPR000649">
    <property type="entry name" value="IF-2B-related"/>
</dbReference>
<evidence type="ECO:0000256" key="8">
    <source>
        <dbReference type="ARBA" id="ARBA00046432"/>
    </source>
</evidence>
<evidence type="ECO:0000313" key="10">
    <source>
        <dbReference type="EMBL" id="EGT41466.1"/>
    </source>
</evidence>